<protein>
    <recommendedName>
        <fullName evidence="10">HNH endonuclease</fullName>
    </recommendedName>
</protein>
<sequence length="371" mass="39730">MISPPTITSTIGGVVGEITGEALADEIKQALKDGDIDPTQVQDWMAAGVDVSKLAAGLVAQNIGTAAEAAGNAAENNAFFVAAAIILEIADKIMMAADIAEFGEAVIIGDKEKQEELILGFLIGMGIENTIGNWVPGSYVALRTALKAGKLNVVLKLLPDSAIKWMVNHADEAFSKLQKKLIDEYPDLQDALAHFDFDSLKSSDELETLVAKRMDEINVPASGAGKTNLPELPGWEGSLSARRLAPGAASHGSDLPRIIEGQTWLKGTAGNAGKVPAQIAEKLNGKEFASFNDFRKSFWQEVAADPVLSKQFSKSNQQLMSDGYAPYASASEQVGGRVKCELDHVQELQHGGNVYDMNNIVIRTPYNHIKK</sequence>
<keyword evidence="6" id="KW-0044">Antibiotic</keyword>
<evidence type="ECO:0000256" key="4">
    <source>
        <dbReference type="ARBA" id="ARBA00022759"/>
    </source>
</evidence>
<keyword evidence="7" id="KW-0078">Bacteriocin</keyword>
<gene>
    <name evidence="8" type="ORF">PSDVSF_20400</name>
</gene>
<proteinExistence type="inferred from homology"/>
<evidence type="ECO:0000256" key="2">
    <source>
        <dbReference type="ARBA" id="ARBA00022529"/>
    </source>
</evidence>
<evidence type="ECO:0000256" key="6">
    <source>
        <dbReference type="ARBA" id="ARBA00023022"/>
    </source>
</evidence>
<evidence type="ECO:0008006" key="10">
    <source>
        <dbReference type="Google" id="ProtNLM"/>
    </source>
</evidence>
<dbReference type="Pfam" id="PF21431">
    <property type="entry name" value="Col-Pyo_DNase"/>
    <property type="match status" value="1"/>
</dbReference>
<evidence type="ECO:0000256" key="3">
    <source>
        <dbReference type="ARBA" id="ARBA00022722"/>
    </source>
</evidence>
<reference evidence="8" key="1">
    <citation type="journal article" date="2022" name="Arch. Microbiol.">
        <title>Pseudodesulfovibrio sediminis sp. nov., a mesophilic and neutrophilic sulfate-reducing bacterium isolated from sediment of a brackish lake.</title>
        <authorList>
            <person name="Takahashi A."/>
            <person name="Kojima H."/>
            <person name="Watanabe M."/>
            <person name="Fukui M."/>
        </authorList>
    </citation>
    <scope>NUCLEOTIDE SEQUENCE</scope>
    <source>
        <strain evidence="8">SF6</strain>
    </source>
</reference>
<keyword evidence="4" id="KW-0255">Endonuclease</keyword>
<dbReference type="InterPro" id="IPR044925">
    <property type="entry name" value="His-Me_finger_sf"/>
</dbReference>
<dbReference type="InterPro" id="IPR037146">
    <property type="entry name" value="Colicin/pyocin_DNase_dom_sf"/>
</dbReference>
<dbReference type="EMBL" id="AP024485">
    <property type="protein sequence ID" value="BCS88798.1"/>
    <property type="molecule type" value="Genomic_DNA"/>
</dbReference>
<keyword evidence="5" id="KW-0378">Hydrolase</keyword>
<keyword evidence="2" id="KW-0929">Antimicrobial</keyword>
<name>A0ABN6EVA9_9BACT</name>
<dbReference type="Proteomes" id="UP001053296">
    <property type="component" value="Chromosome"/>
</dbReference>
<dbReference type="SUPFAM" id="SSF54060">
    <property type="entry name" value="His-Me finger endonucleases"/>
    <property type="match status" value="1"/>
</dbReference>
<accession>A0ABN6EVA9</accession>
<evidence type="ECO:0000256" key="7">
    <source>
        <dbReference type="ARBA" id="ARBA00023048"/>
    </source>
</evidence>
<dbReference type="Gene3D" id="3.90.540.10">
    <property type="entry name" value="Colicin/pyocin, DNase domain"/>
    <property type="match status" value="1"/>
</dbReference>
<dbReference type="RefSeq" id="WP_229590784.1">
    <property type="nucleotide sequence ID" value="NZ_AP024485.1"/>
</dbReference>
<evidence type="ECO:0000313" key="9">
    <source>
        <dbReference type="Proteomes" id="UP001053296"/>
    </source>
</evidence>
<keyword evidence="3" id="KW-0540">Nuclease</keyword>
<keyword evidence="9" id="KW-1185">Reference proteome</keyword>
<evidence type="ECO:0000256" key="1">
    <source>
        <dbReference type="ARBA" id="ARBA00006811"/>
    </source>
</evidence>
<evidence type="ECO:0000313" key="8">
    <source>
        <dbReference type="EMBL" id="BCS88798.1"/>
    </source>
</evidence>
<evidence type="ECO:0000256" key="5">
    <source>
        <dbReference type="ARBA" id="ARBA00022801"/>
    </source>
</evidence>
<comment type="similarity">
    <text evidence="1">Belongs to the colicin/pyosin nuclease family.</text>
</comment>
<organism evidence="8 9">
    <name type="scientific">Pseudodesulfovibrio sediminis</name>
    <dbReference type="NCBI Taxonomy" id="2810563"/>
    <lineage>
        <taxon>Bacteria</taxon>
        <taxon>Pseudomonadati</taxon>
        <taxon>Thermodesulfobacteriota</taxon>
        <taxon>Desulfovibrionia</taxon>
        <taxon>Desulfovibrionales</taxon>
        <taxon>Desulfovibrionaceae</taxon>
    </lineage>
</organism>